<evidence type="ECO:0000256" key="7">
    <source>
        <dbReference type="ARBA" id="ARBA00023157"/>
    </source>
</evidence>
<reference evidence="13" key="1">
    <citation type="journal article" date="2016" name="Nature">
        <title>Genome evolution in the allotetraploid frog Xenopus laevis.</title>
        <authorList>
            <person name="Session A.M."/>
            <person name="Uno Y."/>
            <person name="Kwon T."/>
            <person name="Chapman J.A."/>
            <person name="Toyoda A."/>
            <person name="Takahashi S."/>
            <person name="Fukui A."/>
            <person name="Hikosaka A."/>
            <person name="Suzuki A."/>
            <person name="Kondo M."/>
            <person name="van Heeringen S.J."/>
            <person name="Quigley I."/>
            <person name="Heinz S."/>
            <person name="Ogino H."/>
            <person name="Ochi H."/>
            <person name="Hellsten U."/>
            <person name="Lyons J.B."/>
            <person name="Simakov O."/>
            <person name="Putnam N."/>
            <person name="Stites J."/>
            <person name="Kuroki Y."/>
            <person name="Tanaka T."/>
            <person name="Michiue T."/>
            <person name="Watanabe M."/>
            <person name="Bogdanovic O."/>
            <person name="Lister R."/>
            <person name="Georgiou G."/>
            <person name="Paranjpe S.S."/>
            <person name="van Kruijsbergen I."/>
            <person name="Shu S."/>
            <person name="Carlson J."/>
            <person name="Kinoshita T."/>
            <person name="Ohta Y."/>
            <person name="Mawaribuchi S."/>
            <person name="Jenkins J."/>
            <person name="Grimwood J."/>
            <person name="Schmutz J."/>
            <person name="Mitros T."/>
            <person name="Mozaffari S.V."/>
            <person name="Suzuki Y."/>
            <person name="Haramoto Y."/>
            <person name="Yamamoto T.S."/>
            <person name="Takagi C."/>
            <person name="Heald R."/>
            <person name="Miller K."/>
            <person name="Haudenschild C."/>
            <person name="Kitzman J."/>
            <person name="Nakayama T."/>
            <person name="Izutsu Y."/>
            <person name="Robert J."/>
            <person name="Fortriede J."/>
            <person name="Burns K."/>
            <person name="Lotay V."/>
            <person name="Karimi K."/>
            <person name="Yasuoka Y."/>
            <person name="Dichmann D.S."/>
            <person name="Flajnik M.F."/>
            <person name="Houston D.W."/>
            <person name="Shendure J."/>
            <person name="DuPasquier L."/>
            <person name="Vize P.D."/>
            <person name="Zorn A.M."/>
            <person name="Ito M."/>
            <person name="Marcotte E.M."/>
            <person name="Wallingford J.B."/>
            <person name="Ito Y."/>
            <person name="Asashima M."/>
            <person name="Ueno N."/>
            <person name="Matsuda Y."/>
            <person name="Veenstra G.J."/>
            <person name="Fujiyama A."/>
            <person name="Harland R.M."/>
            <person name="Taira M."/>
            <person name="Rokhsar D.S."/>
        </authorList>
    </citation>
    <scope>NUCLEOTIDE SEQUENCE [LARGE SCALE GENOMIC DNA]</scope>
    <source>
        <strain evidence="13">J</strain>
    </source>
</reference>
<dbReference type="InterPro" id="IPR007110">
    <property type="entry name" value="Ig-like_dom"/>
</dbReference>
<protein>
    <recommendedName>
        <fullName evidence="11">Ig-like domain-containing protein</fullName>
    </recommendedName>
</protein>
<dbReference type="PANTHER" id="PTHR19944">
    <property type="entry name" value="MHC CLASS II-RELATED"/>
    <property type="match status" value="1"/>
</dbReference>
<dbReference type="InterPro" id="IPR003006">
    <property type="entry name" value="Ig/MHC_CS"/>
</dbReference>
<evidence type="ECO:0000256" key="3">
    <source>
        <dbReference type="ARBA" id="ARBA00022859"/>
    </source>
</evidence>
<dbReference type="Pfam" id="PF07654">
    <property type="entry name" value="C1-set"/>
    <property type="match status" value="1"/>
</dbReference>
<dbReference type="SUPFAM" id="SSF48726">
    <property type="entry name" value="Immunoglobulin"/>
    <property type="match status" value="1"/>
</dbReference>
<dbReference type="AlphaFoldDB" id="A0A974C7B0"/>
<dbReference type="SUPFAM" id="SSF54452">
    <property type="entry name" value="MHC antigen-recognition domain"/>
    <property type="match status" value="1"/>
</dbReference>
<evidence type="ECO:0000313" key="13">
    <source>
        <dbReference type="Proteomes" id="UP000694892"/>
    </source>
</evidence>
<dbReference type="PROSITE" id="PS00290">
    <property type="entry name" value="IG_MHC"/>
    <property type="match status" value="1"/>
</dbReference>
<comment type="subcellular location">
    <subcellularLocation>
        <location evidence="1">Membrane</location>
        <topology evidence="1">Single-pass type I membrane protein</topology>
    </subcellularLocation>
</comment>
<feature type="transmembrane region" description="Helical" evidence="10">
    <location>
        <begin position="159"/>
        <end position="181"/>
    </location>
</feature>
<dbReference type="InterPro" id="IPR036179">
    <property type="entry name" value="Ig-like_dom_sf"/>
</dbReference>
<evidence type="ECO:0000256" key="1">
    <source>
        <dbReference type="ARBA" id="ARBA00004479"/>
    </source>
</evidence>
<sequence>DVGLFIAKTELGKVHFADYWNSQKETLEQKRAEVDTVCRHNYQLYKPYTIDRKSQPNVKIVNRKTLDLEHENLITCLVDGFFPPMIKVTWLKNGIEEGEQVTSSELLQNGDWTFEIHVMLETTIKHGDTFTCRVEHSSLQQPVSVNWEPDVSDSARNKMLTGIVGFVLGSIFIVVGLVVYLRSKKTMTRFSMVQNETILLPAKQPLLPPVVTPLLWQLRVRISGCRSCCEIATGPQMECKAGVENSKGDVKAKIKSNTNLYTVNNCSTGKKTKLLEFCMAGKGTVPLLTAQPAVPHLYWKVPLFSALNSQKKKKSFSLNWLLAESTEQLTVPVSMGLRYCACAPRTSPSDVNKQMNTLTHPNLDSVKVSGGFLERLGPGSVMVCVCDSWVQQAPTSGGFAELEQQPQTSEAPVCDAPICSSSGSLSAD</sequence>
<keyword evidence="7" id="KW-1015">Disulfide bond</keyword>
<dbReference type="Pfam" id="PF00969">
    <property type="entry name" value="MHC_II_beta"/>
    <property type="match status" value="1"/>
</dbReference>
<dbReference type="InterPro" id="IPR000353">
    <property type="entry name" value="MHC_II_b_N"/>
</dbReference>
<keyword evidence="5" id="KW-1064">Adaptive immunity</keyword>
<dbReference type="PANTHER" id="PTHR19944:SF99">
    <property type="entry name" value="HLA CLASS II HISTOCOMPATIBILITY ANTIGEN, DRB1 BETA CHAIN"/>
    <property type="match status" value="1"/>
</dbReference>
<evidence type="ECO:0000256" key="9">
    <source>
        <dbReference type="ARBA" id="ARBA00023182"/>
    </source>
</evidence>
<feature type="non-terminal residue" evidence="12">
    <location>
        <position position="1"/>
    </location>
</feature>
<keyword evidence="9" id="KW-0491">MHC II</keyword>
<accession>A0A974C7B0</accession>
<keyword evidence="6 10" id="KW-0472">Membrane</keyword>
<evidence type="ECO:0000256" key="6">
    <source>
        <dbReference type="ARBA" id="ARBA00023136"/>
    </source>
</evidence>
<organism evidence="12 13">
    <name type="scientific">Xenopus laevis</name>
    <name type="common">African clawed frog</name>
    <dbReference type="NCBI Taxonomy" id="8355"/>
    <lineage>
        <taxon>Eukaryota</taxon>
        <taxon>Metazoa</taxon>
        <taxon>Chordata</taxon>
        <taxon>Craniata</taxon>
        <taxon>Vertebrata</taxon>
        <taxon>Euteleostomi</taxon>
        <taxon>Amphibia</taxon>
        <taxon>Batrachia</taxon>
        <taxon>Anura</taxon>
        <taxon>Pipoidea</taxon>
        <taxon>Pipidae</taxon>
        <taxon>Xenopodinae</taxon>
        <taxon>Xenopus</taxon>
        <taxon>Xenopus</taxon>
    </lineage>
</organism>
<gene>
    <name evidence="12" type="ORF">XELAEV_18039143mg</name>
</gene>
<dbReference type="InterPro" id="IPR011162">
    <property type="entry name" value="MHC_I/II-like_Ag-recog"/>
</dbReference>
<dbReference type="Proteomes" id="UP000694892">
    <property type="component" value="Chromosome 8L"/>
</dbReference>
<evidence type="ECO:0000313" key="12">
    <source>
        <dbReference type="EMBL" id="OCT67839.1"/>
    </source>
</evidence>
<dbReference type="Gene3D" id="2.60.40.10">
    <property type="entry name" value="Immunoglobulins"/>
    <property type="match status" value="1"/>
</dbReference>
<dbReference type="InterPro" id="IPR013783">
    <property type="entry name" value="Ig-like_fold"/>
</dbReference>
<evidence type="ECO:0000256" key="4">
    <source>
        <dbReference type="ARBA" id="ARBA00022989"/>
    </source>
</evidence>
<dbReference type="EMBL" id="CM004480">
    <property type="protein sequence ID" value="OCT67839.1"/>
    <property type="molecule type" value="Genomic_DNA"/>
</dbReference>
<dbReference type="SMART" id="SM00921">
    <property type="entry name" value="MHC_II_beta"/>
    <property type="match status" value="1"/>
</dbReference>
<dbReference type="InterPro" id="IPR014745">
    <property type="entry name" value="MHC_II_a/b_N"/>
</dbReference>
<dbReference type="GO" id="GO:0042613">
    <property type="term" value="C:MHC class II protein complex"/>
    <property type="evidence" value="ECO:0007669"/>
    <property type="project" value="UniProtKB-KW"/>
</dbReference>
<dbReference type="InterPro" id="IPR050160">
    <property type="entry name" value="MHC/Immunoglobulin"/>
</dbReference>
<keyword evidence="2 10" id="KW-0812">Transmembrane</keyword>
<dbReference type="SMART" id="SM00407">
    <property type="entry name" value="IGc1"/>
    <property type="match status" value="1"/>
</dbReference>
<keyword evidence="3" id="KW-0391">Immunity</keyword>
<evidence type="ECO:0000259" key="11">
    <source>
        <dbReference type="PROSITE" id="PS50835"/>
    </source>
</evidence>
<dbReference type="CDD" id="cd05766">
    <property type="entry name" value="IgC1_MHC_II_beta"/>
    <property type="match status" value="1"/>
</dbReference>
<keyword evidence="8" id="KW-0325">Glycoprotein</keyword>
<evidence type="ECO:0000256" key="10">
    <source>
        <dbReference type="SAM" id="Phobius"/>
    </source>
</evidence>
<evidence type="ECO:0000256" key="2">
    <source>
        <dbReference type="ARBA" id="ARBA00022692"/>
    </source>
</evidence>
<feature type="domain" description="Ig-like" evidence="11">
    <location>
        <begin position="56"/>
        <end position="144"/>
    </location>
</feature>
<evidence type="ECO:0000256" key="5">
    <source>
        <dbReference type="ARBA" id="ARBA00023130"/>
    </source>
</evidence>
<keyword evidence="4 10" id="KW-1133">Transmembrane helix</keyword>
<name>A0A974C7B0_XENLA</name>
<dbReference type="GO" id="GO:0002504">
    <property type="term" value="P:antigen processing and presentation of peptide or polysaccharide antigen via MHC class II"/>
    <property type="evidence" value="ECO:0007669"/>
    <property type="project" value="UniProtKB-KW"/>
</dbReference>
<evidence type="ECO:0000256" key="8">
    <source>
        <dbReference type="ARBA" id="ARBA00023180"/>
    </source>
</evidence>
<dbReference type="InterPro" id="IPR003597">
    <property type="entry name" value="Ig_C1-set"/>
</dbReference>
<dbReference type="GO" id="GO:0002250">
    <property type="term" value="P:adaptive immune response"/>
    <property type="evidence" value="ECO:0007669"/>
    <property type="project" value="UniProtKB-KW"/>
</dbReference>
<proteinExistence type="predicted"/>
<dbReference type="Gene3D" id="3.10.320.10">
    <property type="entry name" value="Class II Histocompatibility Antigen, M Beta Chain, Chain B, domain 1"/>
    <property type="match status" value="1"/>
</dbReference>
<dbReference type="PROSITE" id="PS50835">
    <property type="entry name" value="IG_LIKE"/>
    <property type="match status" value="1"/>
</dbReference>